<keyword evidence="3" id="KW-0479">Metal-binding</keyword>
<dbReference type="KEGG" id="kcm:ABWK59_21900"/>
<dbReference type="InterPro" id="IPR034505">
    <property type="entry name" value="Coproporphyrinogen-III_oxidase"/>
</dbReference>
<keyword evidence="5" id="KW-0411">Iron-sulfur</keyword>
<proteinExistence type="predicted"/>
<dbReference type="Gene3D" id="3.20.20.70">
    <property type="entry name" value="Aldolase class I"/>
    <property type="match status" value="1"/>
</dbReference>
<organism evidence="7">
    <name type="scientific">Kitasatospora camelliae</name>
    <dbReference type="NCBI Taxonomy" id="3156397"/>
    <lineage>
        <taxon>Bacteria</taxon>
        <taxon>Bacillati</taxon>
        <taxon>Actinomycetota</taxon>
        <taxon>Actinomycetes</taxon>
        <taxon>Kitasatosporales</taxon>
        <taxon>Streptomycetaceae</taxon>
        <taxon>Kitasatospora</taxon>
    </lineage>
</organism>
<dbReference type="InterPro" id="IPR007197">
    <property type="entry name" value="rSAM"/>
</dbReference>
<dbReference type="NCBIfam" id="NF006067">
    <property type="entry name" value="PRK08208.1"/>
    <property type="match status" value="1"/>
</dbReference>
<evidence type="ECO:0000313" key="7">
    <source>
        <dbReference type="EMBL" id="XCM81376.1"/>
    </source>
</evidence>
<dbReference type="GO" id="GO:0046872">
    <property type="term" value="F:metal ion binding"/>
    <property type="evidence" value="ECO:0007669"/>
    <property type="project" value="UniProtKB-KW"/>
</dbReference>
<dbReference type="GO" id="GO:0006779">
    <property type="term" value="P:porphyrin-containing compound biosynthetic process"/>
    <property type="evidence" value="ECO:0007669"/>
    <property type="project" value="TreeGrafter"/>
</dbReference>
<dbReference type="Pfam" id="PF06969">
    <property type="entry name" value="HemN_C"/>
    <property type="match status" value="1"/>
</dbReference>
<dbReference type="Pfam" id="PF04055">
    <property type="entry name" value="Radical_SAM"/>
    <property type="match status" value="1"/>
</dbReference>
<evidence type="ECO:0000256" key="5">
    <source>
        <dbReference type="ARBA" id="ARBA00023014"/>
    </source>
</evidence>
<dbReference type="AlphaFoldDB" id="A0AAU8JYC7"/>
<dbReference type="GO" id="GO:0051539">
    <property type="term" value="F:4 iron, 4 sulfur cluster binding"/>
    <property type="evidence" value="ECO:0007669"/>
    <property type="project" value="TreeGrafter"/>
</dbReference>
<dbReference type="SFLD" id="SFLDG01065">
    <property type="entry name" value="anaerobic_coproporphyrinogen-I"/>
    <property type="match status" value="1"/>
</dbReference>
<keyword evidence="4" id="KW-0408">Iron</keyword>
<gene>
    <name evidence="7" type="ORF">ABWK59_21900</name>
</gene>
<sequence>MTAVMEPGMDAVETDAASSPYQGYVYAYPHKTAYRPLPDRPGLRGLWAGEPQRALSLYIHIPFCEIRCGFCNLFTRIGSPEGLTTAYLDALDRQATAVRAALDGDARFSVAAFGGGTPTYLTAAELTRLFDIAEQRMGADLRAVPLSVEASPDTATADRLAVLAERGTTRLSLGVQSFLDEEARSAVRPQKRAAVEEALGRVRAAGFPVLNIDLIYGIDGQTVASWLRSLDAALAWQPEELYLYPLYVRPLTGLGRRGAEDAGHDPAWDAQRLTLYRAGRDHLLAAGYRQVSMRMFRRTDAPDTGGGDHSCQTDGMVGLGCGARSYTSRLHYSFDYAVDARQVRGIIDDYVATTDFTRAEVGRHLTGDEPRRRHLLQSLLQADGLELAGYRQRFGSTPAEDFPAELAAFAARGWLAEGDADRLALTPEGLAHADAVGPALFSAAVRADMAAYELK</sequence>
<dbReference type="EMBL" id="CP159872">
    <property type="protein sequence ID" value="XCM81376.1"/>
    <property type="molecule type" value="Genomic_DNA"/>
</dbReference>
<protein>
    <recommendedName>
        <fullName evidence="1">Heme chaperone HemW</fullName>
    </recommendedName>
</protein>
<dbReference type="InterPro" id="IPR006638">
    <property type="entry name" value="Elp3/MiaA/NifB-like_rSAM"/>
</dbReference>
<dbReference type="InterPro" id="IPR058240">
    <property type="entry name" value="rSAM_sf"/>
</dbReference>
<dbReference type="SFLD" id="SFLDS00029">
    <property type="entry name" value="Radical_SAM"/>
    <property type="match status" value="1"/>
</dbReference>
<dbReference type="CDD" id="cd01335">
    <property type="entry name" value="Radical_SAM"/>
    <property type="match status" value="1"/>
</dbReference>
<feature type="domain" description="Radical SAM core" evidence="6">
    <location>
        <begin position="49"/>
        <end position="289"/>
    </location>
</feature>
<dbReference type="SUPFAM" id="SSF102114">
    <property type="entry name" value="Radical SAM enzymes"/>
    <property type="match status" value="1"/>
</dbReference>
<keyword evidence="2" id="KW-0949">S-adenosyl-L-methionine</keyword>
<accession>A0AAU8JYC7</accession>
<reference evidence="7" key="1">
    <citation type="submission" date="2024-06" db="EMBL/GenBank/DDBJ databases">
        <title>The genome sequences of Kitasatospora sp. strain HUAS MG31.</title>
        <authorList>
            <person name="Mo P."/>
        </authorList>
    </citation>
    <scope>NUCLEOTIDE SEQUENCE</scope>
    <source>
        <strain evidence="7">HUAS MG31</strain>
    </source>
</reference>
<dbReference type="PANTHER" id="PTHR13932:SF5">
    <property type="entry name" value="RADICAL S-ADENOSYL METHIONINE DOMAIN-CONTAINING PROTEIN 1, MITOCHONDRIAL"/>
    <property type="match status" value="1"/>
</dbReference>
<dbReference type="InterPro" id="IPR010723">
    <property type="entry name" value="HemN_C"/>
</dbReference>
<dbReference type="GO" id="GO:0003824">
    <property type="term" value="F:catalytic activity"/>
    <property type="evidence" value="ECO:0007669"/>
    <property type="project" value="InterPro"/>
</dbReference>
<evidence type="ECO:0000256" key="3">
    <source>
        <dbReference type="ARBA" id="ARBA00022723"/>
    </source>
</evidence>
<dbReference type="InterPro" id="IPR013785">
    <property type="entry name" value="Aldolase_TIM"/>
</dbReference>
<evidence type="ECO:0000259" key="6">
    <source>
        <dbReference type="PROSITE" id="PS51918"/>
    </source>
</evidence>
<dbReference type="PANTHER" id="PTHR13932">
    <property type="entry name" value="COPROPORPHYRINIGEN III OXIDASE"/>
    <property type="match status" value="1"/>
</dbReference>
<dbReference type="GO" id="GO:0005737">
    <property type="term" value="C:cytoplasm"/>
    <property type="evidence" value="ECO:0007669"/>
    <property type="project" value="TreeGrafter"/>
</dbReference>
<dbReference type="SMART" id="SM00729">
    <property type="entry name" value="Elp3"/>
    <property type="match status" value="1"/>
</dbReference>
<evidence type="ECO:0000256" key="1">
    <source>
        <dbReference type="ARBA" id="ARBA00017228"/>
    </source>
</evidence>
<name>A0AAU8JYC7_9ACTN</name>
<dbReference type="RefSeq" id="WP_354642311.1">
    <property type="nucleotide sequence ID" value="NZ_CP159872.1"/>
</dbReference>
<dbReference type="PROSITE" id="PS51918">
    <property type="entry name" value="RADICAL_SAM"/>
    <property type="match status" value="1"/>
</dbReference>
<evidence type="ECO:0000256" key="2">
    <source>
        <dbReference type="ARBA" id="ARBA00022691"/>
    </source>
</evidence>
<evidence type="ECO:0000256" key="4">
    <source>
        <dbReference type="ARBA" id="ARBA00023004"/>
    </source>
</evidence>